<dbReference type="InterPro" id="IPR040008">
    <property type="entry name" value="Ribosomal_mL46"/>
</dbReference>
<sequence>MASRSASPVTPDVVNPELGHKLVMSRSLVILKDIKNWNIFSGLCIRRPAVIAPELKPLEKQVADLIEKVDFEKSHLSAHELRHEIETKRIANALSKGISNIAQESLITAREAEIMWELEAEQYKPAERLTENDKSENLKSAWRALDKPLYLLVQSPKNVSSGWNLPTAPVSDGKNLRQVADSIATSLLPPGAKWCIFGNTPVAVWLTRDRNKEDTGTQVYFFNVYVDRHWHGEDLIINNDSNINNFAWIPRTEFKKFIQPKTLLKTLKSFAIDY</sequence>
<dbReference type="PANTHER" id="PTHR13124">
    <property type="entry name" value="39S RIBOSOMAL PROTEIN L46, MITOCHONDRIAL PRECURSOR-RELATED"/>
    <property type="match status" value="1"/>
</dbReference>
<dbReference type="PANTHER" id="PTHR13124:SF12">
    <property type="entry name" value="LARGE RIBOSOMAL SUBUNIT PROTEIN ML46"/>
    <property type="match status" value="1"/>
</dbReference>
<dbReference type="GO" id="GO:0005762">
    <property type="term" value="C:mitochondrial large ribosomal subunit"/>
    <property type="evidence" value="ECO:0007669"/>
    <property type="project" value="TreeGrafter"/>
</dbReference>
<reference evidence="2" key="1">
    <citation type="journal article" date="2012" name="Nat. Genet.">
        <title>Whole-genome sequence of Schistosoma haematobium.</title>
        <authorList>
            <person name="Young N.D."/>
            <person name="Jex A.R."/>
            <person name="Li B."/>
            <person name="Liu S."/>
            <person name="Yang L."/>
            <person name="Xiong Z."/>
            <person name="Li Y."/>
            <person name="Cantacessi C."/>
            <person name="Hall R.S."/>
            <person name="Xu X."/>
            <person name="Chen F."/>
            <person name="Wu X."/>
            <person name="Zerlotini A."/>
            <person name="Oliveira G."/>
            <person name="Hofmann A."/>
            <person name="Zhang G."/>
            <person name="Fang X."/>
            <person name="Kang Y."/>
            <person name="Campbell B.E."/>
            <person name="Loukas A."/>
            <person name="Ranganathan S."/>
            <person name="Rollinson D."/>
            <person name="Rinaldi G."/>
            <person name="Brindley P.J."/>
            <person name="Yang H."/>
            <person name="Wang J."/>
            <person name="Wang J."/>
            <person name="Gasser R.B."/>
        </authorList>
    </citation>
    <scope>NUCLEOTIDE SEQUENCE</scope>
</reference>
<protein>
    <submittedName>
        <fullName evidence="2">39S ribosomal protein L46, mitochondrial, variant 2</fullName>
    </submittedName>
</protein>
<dbReference type="RefSeq" id="XP_035585845.1">
    <property type="nucleotide sequence ID" value="XM_035732765.1"/>
</dbReference>
<comment type="caution">
    <text evidence="2">The sequence shown here is derived from an EMBL/GenBank/DDBJ whole genome shotgun (WGS) entry which is preliminary data.</text>
</comment>
<reference evidence="2" key="4">
    <citation type="journal article" date="2022" name="PLoS Pathog.">
        <title>Chromosome-level genome of Schistosoma haematobium underpins genome-wide explorations of molecular variation.</title>
        <authorList>
            <person name="Stroehlein A.J."/>
            <person name="Korhonen P.K."/>
            <person name="Lee V.V."/>
            <person name="Ralph S.A."/>
            <person name="Mentink-Kane M."/>
            <person name="You H."/>
            <person name="McManus D.P."/>
            <person name="Tchuente L.T."/>
            <person name="Stothard J.R."/>
            <person name="Kaur P."/>
            <person name="Dudchenko O."/>
            <person name="Aiden E.L."/>
            <person name="Yang B."/>
            <person name="Yang H."/>
            <person name="Emery A.M."/>
            <person name="Webster B.L."/>
            <person name="Brindley P.J."/>
            <person name="Rollinson D."/>
            <person name="Chang B.C.H."/>
            <person name="Gasser R.B."/>
            <person name="Young N.D."/>
        </authorList>
    </citation>
    <scope>NUCLEOTIDE SEQUENCE</scope>
</reference>
<accession>A0A6A5D9J6</accession>
<dbReference type="GeneID" id="24588104"/>
<dbReference type="EMBL" id="AMPZ03000005">
    <property type="protein sequence ID" value="KAH9583889.1"/>
    <property type="molecule type" value="Genomic_DNA"/>
</dbReference>
<dbReference type="InterPro" id="IPR021757">
    <property type="entry name" value="Ribosomal_mL46_N"/>
</dbReference>
<dbReference type="Gene3D" id="3.90.79.10">
    <property type="entry name" value="Nucleoside Triphosphate Pyrophosphohydrolase"/>
    <property type="match status" value="1"/>
</dbReference>
<evidence type="ECO:0000313" key="2">
    <source>
        <dbReference type="EMBL" id="KAH9583889.1"/>
    </source>
</evidence>
<organism evidence="2 3">
    <name type="scientific">Schistosoma haematobium</name>
    <name type="common">Blood fluke</name>
    <dbReference type="NCBI Taxonomy" id="6185"/>
    <lineage>
        <taxon>Eukaryota</taxon>
        <taxon>Metazoa</taxon>
        <taxon>Spiralia</taxon>
        <taxon>Lophotrochozoa</taxon>
        <taxon>Platyhelminthes</taxon>
        <taxon>Trematoda</taxon>
        <taxon>Digenea</taxon>
        <taxon>Strigeidida</taxon>
        <taxon>Schistosomatoidea</taxon>
        <taxon>Schistosomatidae</taxon>
        <taxon>Schistosoma</taxon>
    </lineage>
</organism>
<dbReference type="KEGG" id="shx:MS3_00008152"/>
<keyword evidence="2" id="KW-0689">Ribosomal protein</keyword>
<proteinExistence type="predicted"/>
<reference evidence="2" key="2">
    <citation type="journal article" date="2019" name="Gigascience">
        <title>High-quality Schistosoma haematobium genome achieved by single-molecule and long-range sequencing.</title>
        <authorList>
            <person name="Stroehlein A.J."/>
            <person name="Korhonen P.K."/>
            <person name="Chong T.M."/>
            <person name="Lim Y.L."/>
            <person name="Chan K.G."/>
            <person name="Webster B."/>
            <person name="Rollinson D."/>
            <person name="Brindley P.J."/>
            <person name="Gasser R.B."/>
            <person name="Young N.D."/>
        </authorList>
    </citation>
    <scope>NUCLEOTIDE SEQUENCE</scope>
</reference>
<dbReference type="CTD" id="24588104"/>
<dbReference type="Proteomes" id="UP000471633">
    <property type="component" value="Unassembled WGS sequence"/>
</dbReference>
<evidence type="ECO:0000259" key="1">
    <source>
        <dbReference type="Pfam" id="PF11788"/>
    </source>
</evidence>
<dbReference type="GO" id="GO:0003735">
    <property type="term" value="F:structural constituent of ribosome"/>
    <property type="evidence" value="ECO:0007669"/>
    <property type="project" value="InterPro"/>
</dbReference>
<keyword evidence="2" id="KW-0687">Ribonucleoprotein</keyword>
<feature type="domain" description="Large ribosomal subunit protein mL46 N-terminal" evidence="1">
    <location>
        <begin position="37"/>
        <end position="133"/>
    </location>
</feature>
<evidence type="ECO:0000313" key="3">
    <source>
        <dbReference type="Proteomes" id="UP000471633"/>
    </source>
</evidence>
<dbReference type="AlphaFoldDB" id="A0A6A5D9J6"/>
<gene>
    <name evidence="2" type="primary">MRPL46_1</name>
    <name evidence="2" type="ORF">MS3_00008152</name>
</gene>
<name>A0A6A5D9J6_SCHHA</name>
<reference evidence="2" key="3">
    <citation type="submission" date="2021-06" db="EMBL/GenBank/DDBJ databases">
        <title>Chromosome-level genome assembly for S. haematobium.</title>
        <authorList>
            <person name="Stroehlein A.J."/>
        </authorList>
    </citation>
    <scope>NUCLEOTIDE SEQUENCE</scope>
</reference>
<keyword evidence="3" id="KW-1185">Reference proteome</keyword>
<dbReference type="Pfam" id="PF11788">
    <property type="entry name" value="MRP-L46"/>
    <property type="match status" value="1"/>
</dbReference>